<dbReference type="WBParaSite" id="ACRNAN_scaffold19305.g28857.t1">
    <property type="protein sequence ID" value="ACRNAN_scaffold19305.g28857.t1"/>
    <property type="gene ID" value="ACRNAN_scaffold19305.g28857"/>
</dbReference>
<evidence type="ECO:0000313" key="1">
    <source>
        <dbReference type="Proteomes" id="UP000887540"/>
    </source>
</evidence>
<proteinExistence type="predicted"/>
<sequence>MVDRVLQCYRETRSGRLRSARTLRMTKRVRDQIRHNAERPKTEMARSLEICEEFVRSIVKKDLKMKSYMHSHGQELT</sequence>
<dbReference type="PANTHER" id="PTHR46068:SF1">
    <property type="entry name" value="TRANSPOSASE IS30-LIKE HTH DOMAIN-CONTAINING PROTEIN"/>
    <property type="match status" value="1"/>
</dbReference>
<organism evidence="1 2">
    <name type="scientific">Acrobeloides nanus</name>
    <dbReference type="NCBI Taxonomy" id="290746"/>
    <lineage>
        <taxon>Eukaryota</taxon>
        <taxon>Metazoa</taxon>
        <taxon>Ecdysozoa</taxon>
        <taxon>Nematoda</taxon>
        <taxon>Chromadorea</taxon>
        <taxon>Rhabditida</taxon>
        <taxon>Tylenchina</taxon>
        <taxon>Cephalobomorpha</taxon>
        <taxon>Cephaloboidea</taxon>
        <taxon>Cephalobidae</taxon>
        <taxon>Acrobeloides</taxon>
    </lineage>
</organism>
<keyword evidence="1" id="KW-1185">Reference proteome</keyword>
<evidence type="ECO:0000313" key="2">
    <source>
        <dbReference type="WBParaSite" id="ACRNAN_scaffold19305.g28857.t1"/>
    </source>
</evidence>
<dbReference type="PANTHER" id="PTHR46068">
    <property type="entry name" value="PROTEIN CBG27172"/>
    <property type="match status" value="1"/>
</dbReference>
<protein>
    <submittedName>
        <fullName evidence="2">Uncharacterized protein</fullName>
    </submittedName>
</protein>
<accession>A0A914D7E6</accession>
<dbReference type="AlphaFoldDB" id="A0A914D7E6"/>
<name>A0A914D7E6_9BILA</name>
<reference evidence="2" key="1">
    <citation type="submission" date="2022-11" db="UniProtKB">
        <authorList>
            <consortium name="WormBaseParasite"/>
        </authorList>
    </citation>
    <scope>IDENTIFICATION</scope>
</reference>
<dbReference type="Proteomes" id="UP000887540">
    <property type="component" value="Unplaced"/>
</dbReference>